<dbReference type="EMBL" id="VZTY01029214">
    <property type="protein sequence ID" value="NXU57387.1"/>
    <property type="molecule type" value="Genomic_DNA"/>
</dbReference>
<keyword evidence="1 2" id="KW-0175">Coiled coil</keyword>
<accession>A0A7L3LSZ2</accession>
<reference evidence="5 6" key="1">
    <citation type="submission" date="2019-09" db="EMBL/GenBank/DDBJ databases">
        <title>Bird 10,000 Genomes (B10K) Project - Family phase.</title>
        <authorList>
            <person name="Zhang G."/>
        </authorList>
    </citation>
    <scope>NUCLEOTIDE SEQUENCE [LARGE SCALE GENOMIC DNA]</scope>
    <source>
        <strain evidence="5">B10K-DU-029-46</strain>
    </source>
</reference>
<feature type="non-terminal residue" evidence="5">
    <location>
        <position position="1"/>
    </location>
</feature>
<evidence type="ECO:0000256" key="1">
    <source>
        <dbReference type="ARBA" id="ARBA00023054"/>
    </source>
</evidence>
<dbReference type="AlphaFoldDB" id="A0A7L3LSZ2"/>
<feature type="coiled-coil region" evidence="2">
    <location>
        <begin position="14"/>
        <end position="78"/>
    </location>
</feature>
<dbReference type="InterPro" id="IPR025252">
    <property type="entry name" value="DUF4200"/>
</dbReference>
<dbReference type="PANTHER" id="PTHR21683:SF3">
    <property type="entry name" value="CILIA AND FLAGELLA ASSOCIATED PROTEIN 100"/>
    <property type="match status" value="1"/>
</dbReference>
<dbReference type="InterPro" id="IPR051147">
    <property type="entry name" value="CFAP_domain-containing"/>
</dbReference>
<dbReference type="PANTHER" id="PTHR21683">
    <property type="entry name" value="COILED-COIL DOMAIN-CONTAINING PROTEIN 42 LIKE-2-LIKE-RELATED"/>
    <property type="match status" value="1"/>
</dbReference>
<dbReference type="Proteomes" id="UP000582182">
    <property type="component" value="Unassembled WGS sequence"/>
</dbReference>
<dbReference type="Pfam" id="PF13863">
    <property type="entry name" value="DUF4200"/>
    <property type="match status" value="1"/>
</dbReference>
<dbReference type="GO" id="GO:0005856">
    <property type="term" value="C:cytoskeleton"/>
    <property type="evidence" value="ECO:0007669"/>
    <property type="project" value="UniProtKB-ARBA"/>
</dbReference>
<evidence type="ECO:0000256" key="3">
    <source>
        <dbReference type="SAM" id="MobiDB-lite"/>
    </source>
</evidence>
<gene>
    <name evidence="5" type="primary">Cfap100</name>
    <name evidence="5" type="ORF">TURVEL_R12159</name>
</gene>
<feature type="region of interest" description="Disordered" evidence="3">
    <location>
        <begin position="236"/>
        <end position="255"/>
    </location>
</feature>
<evidence type="ECO:0000259" key="4">
    <source>
        <dbReference type="Pfam" id="PF13863"/>
    </source>
</evidence>
<name>A0A7L3LSZ2_9CHAR</name>
<feature type="non-terminal residue" evidence="5">
    <location>
        <position position="484"/>
    </location>
</feature>
<protein>
    <submittedName>
        <fullName evidence="5">CP100 protein</fullName>
    </submittedName>
</protein>
<feature type="coiled-coil region" evidence="2">
    <location>
        <begin position="375"/>
        <end position="402"/>
    </location>
</feature>
<keyword evidence="6" id="KW-1185">Reference proteome</keyword>
<evidence type="ECO:0000313" key="5">
    <source>
        <dbReference type="EMBL" id="NXU57387.1"/>
    </source>
</evidence>
<proteinExistence type="predicted"/>
<evidence type="ECO:0000313" key="6">
    <source>
        <dbReference type="Proteomes" id="UP000582182"/>
    </source>
</evidence>
<sequence>NPFTIPPEVDIFLIRDKERKKAKAERERMKTMKIHEKITYSTKIKAKQKGCRKALQMEEEEEARKQATNEERQKTLQESLSWKKITEKDNLLEKETFHDYINDRRQIFLLEYAMTVKRDEIQRMENIAKGEEEKLTKAEHCLEKDATMFADYMKESHKTSVQAMKIAEKESTEKTKIVTNIKTITSQIENIQSDISRFKNTLEKYKMFRDFLHQLSPKEWQEEHGKKRTRDLKTALRTTEERESPPTPAEQGKCQGRTVSLGQSMCSKNPILFSRTGYNSQSPWRQEHCKCFPFQEPELYFTDPQQLLTVFMEMEEENLSLILKSQETGESLEKVQRTFMTTYESTMESRTRVTCVRDALSKITFFLIWTRERELAELKQQVATLKSSIAKEEERVADLKLKVHHFSSGEREDDDQDKMLASLNKKVLEVYCHCTGETETNLQTMQMLMVIEKQINDLLDILEKIPPAKLEQAVKAKKMEQRMR</sequence>
<evidence type="ECO:0000256" key="2">
    <source>
        <dbReference type="SAM" id="Coils"/>
    </source>
</evidence>
<feature type="domain" description="DUF4200" evidence="4">
    <location>
        <begin position="100"/>
        <end position="218"/>
    </location>
</feature>
<dbReference type="OrthoDB" id="10264063at2759"/>
<organism evidence="5 6">
    <name type="scientific">Turnix velox</name>
    <name type="common">Little buttonquail</name>
    <dbReference type="NCBI Taxonomy" id="2529409"/>
    <lineage>
        <taxon>Eukaryota</taxon>
        <taxon>Metazoa</taxon>
        <taxon>Chordata</taxon>
        <taxon>Craniata</taxon>
        <taxon>Vertebrata</taxon>
        <taxon>Euteleostomi</taxon>
        <taxon>Archelosauria</taxon>
        <taxon>Archosauria</taxon>
        <taxon>Dinosauria</taxon>
        <taxon>Saurischia</taxon>
        <taxon>Theropoda</taxon>
        <taxon>Coelurosauria</taxon>
        <taxon>Aves</taxon>
        <taxon>Neognathae</taxon>
        <taxon>Neoaves</taxon>
        <taxon>Charadriiformes</taxon>
        <taxon>Turnicidae</taxon>
        <taxon>Turnix</taxon>
    </lineage>
</organism>
<comment type="caution">
    <text evidence="5">The sequence shown here is derived from an EMBL/GenBank/DDBJ whole genome shotgun (WGS) entry which is preliminary data.</text>
</comment>